<dbReference type="AlphaFoldDB" id="C1MN80"/>
<dbReference type="SUPFAM" id="SSF82657">
    <property type="entry name" value="BolA-like"/>
    <property type="match status" value="1"/>
</dbReference>
<dbReference type="GO" id="GO:0005759">
    <property type="term" value="C:mitochondrial matrix"/>
    <property type="evidence" value="ECO:0007669"/>
    <property type="project" value="TreeGrafter"/>
</dbReference>
<dbReference type="EMBL" id="GG663737">
    <property type="protein sequence ID" value="EEH59178.1"/>
    <property type="molecule type" value="Genomic_DNA"/>
</dbReference>
<dbReference type="KEGG" id="mpp:MICPUCDRAFT_8519"/>
<comment type="similarity">
    <text evidence="1">Belongs to the BolA/IbaG family.</text>
</comment>
<sequence length="96" mass="10689">VRDTIEEKIVAALAPTYVLVRDDSEKHALHKGGQHDGHAGVRSKESHFNVTVVSEQFEGMTPVTRHRTINAILKEEFDAGLHALQLSTKTPAEYEK</sequence>
<reference evidence="2 3" key="1">
    <citation type="journal article" date="2009" name="Science">
        <title>Green evolution and dynamic adaptations revealed by genomes of the marine picoeukaryotes Micromonas.</title>
        <authorList>
            <person name="Worden A.Z."/>
            <person name="Lee J.H."/>
            <person name="Mock T."/>
            <person name="Rouze P."/>
            <person name="Simmons M.P."/>
            <person name="Aerts A.L."/>
            <person name="Allen A.E."/>
            <person name="Cuvelier M.L."/>
            <person name="Derelle E."/>
            <person name="Everett M.V."/>
            <person name="Foulon E."/>
            <person name="Grimwood J."/>
            <person name="Gundlach H."/>
            <person name="Henrissat B."/>
            <person name="Napoli C."/>
            <person name="McDonald S.M."/>
            <person name="Parker M.S."/>
            <person name="Rombauts S."/>
            <person name="Salamov A."/>
            <person name="Von Dassow P."/>
            <person name="Badger J.H."/>
            <person name="Coutinho P.M."/>
            <person name="Demir E."/>
            <person name="Dubchak I."/>
            <person name="Gentemann C."/>
            <person name="Eikrem W."/>
            <person name="Gready J.E."/>
            <person name="John U."/>
            <person name="Lanier W."/>
            <person name="Lindquist E.A."/>
            <person name="Lucas S."/>
            <person name="Mayer K.F."/>
            <person name="Moreau H."/>
            <person name="Not F."/>
            <person name="Otillar R."/>
            <person name="Panaud O."/>
            <person name="Pangilinan J."/>
            <person name="Paulsen I."/>
            <person name="Piegu B."/>
            <person name="Poliakov A."/>
            <person name="Robbens S."/>
            <person name="Schmutz J."/>
            <person name="Toulza E."/>
            <person name="Wyss T."/>
            <person name="Zelensky A."/>
            <person name="Zhou K."/>
            <person name="Armbrust E.V."/>
            <person name="Bhattacharya D."/>
            <person name="Goodenough U.W."/>
            <person name="Van de Peer Y."/>
            <person name="Grigoriev I.V."/>
        </authorList>
    </citation>
    <scope>NUCLEOTIDE SEQUENCE [LARGE SCALE GENOMIC DNA]</scope>
    <source>
        <strain evidence="2 3">CCMP1545</strain>
    </source>
</reference>
<dbReference type="PANTHER" id="PTHR46230:SF7">
    <property type="entry name" value="BOLA-LIKE PROTEIN 1"/>
    <property type="match status" value="1"/>
</dbReference>
<proteinExistence type="inferred from homology"/>
<gene>
    <name evidence="2" type="ORF">MICPUCDRAFT_8519</name>
</gene>
<feature type="non-terminal residue" evidence="2">
    <location>
        <position position="96"/>
    </location>
</feature>
<dbReference type="OMA" id="HRTINAI"/>
<protein>
    <submittedName>
        <fullName evidence="2">Predicted protein</fullName>
    </submittedName>
</protein>
<keyword evidence="3" id="KW-1185">Reference proteome</keyword>
<dbReference type="OrthoDB" id="411584at2759"/>
<evidence type="ECO:0000313" key="3">
    <source>
        <dbReference type="Proteomes" id="UP000001876"/>
    </source>
</evidence>
<dbReference type="PIRSF" id="PIRSF003113">
    <property type="entry name" value="BolA"/>
    <property type="match status" value="1"/>
</dbReference>
<dbReference type="GeneID" id="9682497"/>
<organism evidence="3">
    <name type="scientific">Micromonas pusilla (strain CCMP1545)</name>
    <name type="common">Picoplanktonic green alga</name>
    <dbReference type="NCBI Taxonomy" id="564608"/>
    <lineage>
        <taxon>Eukaryota</taxon>
        <taxon>Viridiplantae</taxon>
        <taxon>Chlorophyta</taxon>
        <taxon>Mamiellophyceae</taxon>
        <taxon>Mamiellales</taxon>
        <taxon>Mamiellaceae</taxon>
        <taxon>Micromonas</taxon>
    </lineage>
</organism>
<dbReference type="Pfam" id="PF01722">
    <property type="entry name" value="BolA"/>
    <property type="match status" value="1"/>
</dbReference>
<dbReference type="RefSeq" id="XP_003057533.1">
    <property type="nucleotide sequence ID" value="XM_003057487.1"/>
</dbReference>
<dbReference type="Proteomes" id="UP000001876">
    <property type="component" value="Unassembled WGS sequence"/>
</dbReference>
<evidence type="ECO:0000313" key="2">
    <source>
        <dbReference type="EMBL" id="EEH59178.1"/>
    </source>
</evidence>
<dbReference type="PANTHER" id="PTHR46230">
    <property type="match status" value="1"/>
</dbReference>
<evidence type="ECO:0000256" key="1">
    <source>
        <dbReference type="RuleBase" id="RU003860"/>
    </source>
</evidence>
<dbReference type="eggNOG" id="KOG2313">
    <property type="taxonomic scope" value="Eukaryota"/>
</dbReference>
<accession>C1MN80</accession>
<feature type="non-terminal residue" evidence="2">
    <location>
        <position position="1"/>
    </location>
</feature>
<dbReference type="GO" id="GO:0044572">
    <property type="term" value="P:[4Fe-4S] cluster assembly"/>
    <property type="evidence" value="ECO:0007669"/>
    <property type="project" value="TreeGrafter"/>
</dbReference>
<dbReference type="Gene3D" id="3.30.300.90">
    <property type="entry name" value="BolA-like"/>
    <property type="match status" value="1"/>
</dbReference>
<dbReference type="InterPro" id="IPR036065">
    <property type="entry name" value="BolA-like_sf"/>
</dbReference>
<name>C1MN80_MICPC</name>
<dbReference type="STRING" id="564608.C1MN80"/>
<dbReference type="InterPro" id="IPR002634">
    <property type="entry name" value="BolA"/>
</dbReference>